<dbReference type="AlphaFoldDB" id="A0AAD5I667"/>
<dbReference type="EMBL" id="JAJSOW010000108">
    <property type="protein sequence ID" value="KAI9153263.1"/>
    <property type="molecule type" value="Genomic_DNA"/>
</dbReference>
<keyword evidence="2" id="KW-1185">Reference proteome</keyword>
<reference evidence="1" key="1">
    <citation type="journal article" date="2022" name="Plant J.">
        <title>Strategies of tolerance reflected in two North American maple genomes.</title>
        <authorList>
            <person name="McEvoy S.L."/>
            <person name="Sezen U.U."/>
            <person name="Trouern-Trend A."/>
            <person name="McMahon S.M."/>
            <person name="Schaberg P.G."/>
            <person name="Yang J."/>
            <person name="Wegrzyn J.L."/>
            <person name="Swenson N.G."/>
        </authorList>
    </citation>
    <scope>NUCLEOTIDE SEQUENCE</scope>
    <source>
        <strain evidence="1">91603</strain>
    </source>
</reference>
<accession>A0AAD5I667</accession>
<sequence>MGCRFATGYGPWDCYKVEGSTDSVRDLKEATKVSHINILSRLSGPGSSQVHGLRLKDPSEEALLIKKKAVVEGKEVNWQGLMDKKYSKGVDVDVDVDGDYVDKENNDYGDSVGVGVDGDNEDGVGLNGDYGDGVGLGGDYEDGVGVCSDYGDITKKCMDLF</sequence>
<protein>
    <submittedName>
        <fullName evidence="1">Uncharacterized protein</fullName>
    </submittedName>
</protein>
<evidence type="ECO:0000313" key="2">
    <source>
        <dbReference type="Proteomes" id="UP001064489"/>
    </source>
</evidence>
<comment type="caution">
    <text evidence="1">The sequence shown here is derived from an EMBL/GenBank/DDBJ whole genome shotgun (WGS) entry which is preliminary data.</text>
</comment>
<organism evidence="1 2">
    <name type="scientific">Acer negundo</name>
    <name type="common">Box elder</name>
    <dbReference type="NCBI Taxonomy" id="4023"/>
    <lineage>
        <taxon>Eukaryota</taxon>
        <taxon>Viridiplantae</taxon>
        <taxon>Streptophyta</taxon>
        <taxon>Embryophyta</taxon>
        <taxon>Tracheophyta</taxon>
        <taxon>Spermatophyta</taxon>
        <taxon>Magnoliopsida</taxon>
        <taxon>eudicotyledons</taxon>
        <taxon>Gunneridae</taxon>
        <taxon>Pentapetalae</taxon>
        <taxon>rosids</taxon>
        <taxon>malvids</taxon>
        <taxon>Sapindales</taxon>
        <taxon>Sapindaceae</taxon>
        <taxon>Hippocastanoideae</taxon>
        <taxon>Acereae</taxon>
        <taxon>Acer</taxon>
    </lineage>
</organism>
<dbReference type="Proteomes" id="UP001064489">
    <property type="component" value="Chromosome 11"/>
</dbReference>
<proteinExistence type="predicted"/>
<gene>
    <name evidence="1" type="ORF">LWI28_008542</name>
</gene>
<evidence type="ECO:0000313" key="1">
    <source>
        <dbReference type="EMBL" id="KAI9153263.1"/>
    </source>
</evidence>
<name>A0AAD5I667_ACENE</name>
<reference evidence="1" key="2">
    <citation type="submission" date="2023-02" db="EMBL/GenBank/DDBJ databases">
        <authorList>
            <person name="Swenson N.G."/>
            <person name="Wegrzyn J.L."/>
            <person name="Mcevoy S.L."/>
        </authorList>
    </citation>
    <scope>NUCLEOTIDE SEQUENCE</scope>
    <source>
        <strain evidence="1">91603</strain>
        <tissue evidence="1">Leaf</tissue>
    </source>
</reference>